<evidence type="ECO:0000313" key="1">
    <source>
        <dbReference type="EMBL" id="KAJ7704518.1"/>
    </source>
</evidence>
<organism evidence="1 2">
    <name type="scientific">Mycena rosella</name>
    <name type="common">Pink bonnet</name>
    <name type="synonym">Agaricus rosellus</name>
    <dbReference type="NCBI Taxonomy" id="1033263"/>
    <lineage>
        <taxon>Eukaryota</taxon>
        <taxon>Fungi</taxon>
        <taxon>Dikarya</taxon>
        <taxon>Basidiomycota</taxon>
        <taxon>Agaricomycotina</taxon>
        <taxon>Agaricomycetes</taxon>
        <taxon>Agaricomycetidae</taxon>
        <taxon>Agaricales</taxon>
        <taxon>Marasmiineae</taxon>
        <taxon>Mycenaceae</taxon>
        <taxon>Mycena</taxon>
    </lineage>
</organism>
<proteinExistence type="predicted"/>
<name>A0AAD7GSY0_MYCRO</name>
<accession>A0AAD7GSY0</accession>
<reference evidence="1" key="1">
    <citation type="submission" date="2023-03" db="EMBL/GenBank/DDBJ databases">
        <title>Massive genome expansion in bonnet fungi (Mycena s.s.) driven by repeated elements and novel gene families across ecological guilds.</title>
        <authorList>
            <consortium name="Lawrence Berkeley National Laboratory"/>
            <person name="Harder C.B."/>
            <person name="Miyauchi S."/>
            <person name="Viragh M."/>
            <person name="Kuo A."/>
            <person name="Thoen E."/>
            <person name="Andreopoulos B."/>
            <person name="Lu D."/>
            <person name="Skrede I."/>
            <person name="Drula E."/>
            <person name="Henrissat B."/>
            <person name="Morin E."/>
            <person name="Kohler A."/>
            <person name="Barry K."/>
            <person name="LaButti K."/>
            <person name="Morin E."/>
            <person name="Salamov A."/>
            <person name="Lipzen A."/>
            <person name="Mereny Z."/>
            <person name="Hegedus B."/>
            <person name="Baldrian P."/>
            <person name="Stursova M."/>
            <person name="Weitz H."/>
            <person name="Taylor A."/>
            <person name="Grigoriev I.V."/>
            <person name="Nagy L.G."/>
            <person name="Martin F."/>
            <person name="Kauserud H."/>
        </authorList>
    </citation>
    <scope>NUCLEOTIDE SEQUENCE</scope>
    <source>
        <strain evidence="1">CBHHK067</strain>
    </source>
</reference>
<comment type="caution">
    <text evidence="1">The sequence shown here is derived from an EMBL/GenBank/DDBJ whole genome shotgun (WGS) entry which is preliminary data.</text>
</comment>
<keyword evidence="2" id="KW-1185">Reference proteome</keyword>
<evidence type="ECO:0000313" key="2">
    <source>
        <dbReference type="Proteomes" id="UP001221757"/>
    </source>
</evidence>
<dbReference type="Proteomes" id="UP001221757">
    <property type="component" value="Unassembled WGS sequence"/>
</dbReference>
<protein>
    <submittedName>
        <fullName evidence="1">Uncharacterized protein</fullName>
    </submittedName>
</protein>
<sequence length="236" mass="25707">MPIRIPTRMQSLRVLRPAGGSSGSPYAASTGSRMRARGAHELLEVEGRAKGARTFVREERLVDVRRRARAVRLQAQPEGAVAQLKVKYQSSLRGRLSMASTTYETALAIAPHANLLIITGYNLERLALSEAAIEREVPEGGDALFPKVLIHNAAAPIGPFKVTVDKLKSQTANRSHRTETHTPRVVLLTSIFHEHAQDPAKYERFKAYNQATSAIVLLAAELSCRSGGAINGVIPQ</sequence>
<dbReference type="AlphaFoldDB" id="A0AAD7GSY0"/>
<gene>
    <name evidence="1" type="ORF">B0H17DRAFT_1193734</name>
</gene>
<dbReference type="EMBL" id="JARKIE010000010">
    <property type="protein sequence ID" value="KAJ7704518.1"/>
    <property type="molecule type" value="Genomic_DNA"/>
</dbReference>